<proteinExistence type="predicted"/>
<dbReference type="Proteomes" id="UP000035932">
    <property type="component" value="Unassembled WGS sequence"/>
</dbReference>
<dbReference type="PATRIC" id="fig|66430.4.peg.2363"/>
<evidence type="ECO:0000313" key="2">
    <source>
        <dbReference type="Proteomes" id="UP000035932"/>
    </source>
</evidence>
<dbReference type="OrthoDB" id="4253257at2"/>
<dbReference type="InterPro" id="IPR037143">
    <property type="entry name" value="4-PPantetheinyl_Trfase_dom_sf"/>
</dbReference>
<dbReference type="GO" id="GO:0008897">
    <property type="term" value="F:holo-[acyl-carrier-protein] synthase activity"/>
    <property type="evidence" value="ECO:0007669"/>
    <property type="project" value="InterPro"/>
</dbReference>
<accession>A0A0J6XGE5</accession>
<keyword evidence="2" id="KW-1185">Reference proteome</keyword>
<dbReference type="EMBL" id="LFML01000148">
    <property type="protein sequence ID" value="KMO94209.1"/>
    <property type="molecule type" value="Genomic_DNA"/>
</dbReference>
<name>A0A0J6XGE5_9ACTN</name>
<comment type="caution">
    <text evidence="1">The sequence shown here is derived from an EMBL/GenBank/DDBJ whole genome shotgun (WGS) entry which is preliminary data.</text>
</comment>
<evidence type="ECO:0000313" key="1">
    <source>
        <dbReference type="EMBL" id="KMO94209.1"/>
    </source>
</evidence>
<dbReference type="Gene3D" id="3.90.470.20">
    <property type="entry name" value="4'-phosphopantetheinyl transferase domain"/>
    <property type="match status" value="1"/>
</dbReference>
<reference evidence="1 2" key="1">
    <citation type="submission" date="2015-06" db="EMBL/GenBank/DDBJ databases">
        <title>Recapitulation of the evolution of biosynthetic gene clusters reveals hidden chemical diversity on bacterial genomes.</title>
        <authorList>
            <person name="Cruz-Morales P."/>
            <person name="Martinez-Guerrero C."/>
            <person name="Morales-Escalante M.A."/>
            <person name="Yanez-Guerra L.A."/>
            <person name="Kopp J.F."/>
            <person name="Feldmann J."/>
            <person name="Ramos-Aboites H.E."/>
            <person name="Barona-Gomez F."/>
        </authorList>
    </citation>
    <scope>NUCLEOTIDE SEQUENCE [LARGE SCALE GENOMIC DNA]</scope>
    <source>
        <strain evidence="1 2">ATCC 31245</strain>
    </source>
</reference>
<dbReference type="RefSeq" id="WP_048480008.1">
    <property type="nucleotide sequence ID" value="NZ_JBIRUD010000019.1"/>
</dbReference>
<sequence length="131" mass="13870">MPEHGDAVLRVGSYSVDAAAVDQLIARHGTEALRLPATGSPAVRWALRQATLRALAAPPRIAARWGDIALRGDGEGPWTLLFKGEVAPYARSVLHGDIALTVTTRAGRVTAHAVLTRAATPPAPRETEVPR</sequence>
<organism evidence="1 2">
    <name type="scientific">Streptomyces roseus</name>
    <dbReference type="NCBI Taxonomy" id="66430"/>
    <lineage>
        <taxon>Bacteria</taxon>
        <taxon>Bacillati</taxon>
        <taxon>Actinomycetota</taxon>
        <taxon>Actinomycetes</taxon>
        <taxon>Kitasatosporales</taxon>
        <taxon>Streptomycetaceae</taxon>
        <taxon>Streptomyces</taxon>
    </lineage>
</organism>
<dbReference type="AlphaFoldDB" id="A0A0J6XGE5"/>
<dbReference type="GO" id="GO:0000287">
    <property type="term" value="F:magnesium ion binding"/>
    <property type="evidence" value="ECO:0007669"/>
    <property type="project" value="InterPro"/>
</dbReference>
<dbReference type="STRING" id="66430.ACS04_30225"/>
<protein>
    <submittedName>
        <fullName evidence="1">Uncharacterized protein</fullName>
    </submittedName>
</protein>
<gene>
    <name evidence="1" type="ORF">ACS04_30225</name>
</gene>